<dbReference type="AlphaFoldDB" id="H5SBV2"/>
<evidence type="ECO:0000313" key="1">
    <source>
        <dbReference type="EMBL" id="BAL53638.1"/>
    </source>
</evidence>
<dbReference type="EMBL" id="AP011663">
    <property type="protein sequence ID" value="BAL53638.1"/>
    <property type="molecule type" value="Genomic_DNA"/>
</dbReference>
<reference evidence="1" key="1">
    <citation type="journal article" date="2005" name="Environ. Microbiol.">
        <title>Genetic and functional properties of uncultivated thermophilic crenarchaeotes from a subsurface gold mine as revealed by analysis of genome fragments.</title>
        <authorList>
            <person name="Nunoura T."/>
            <person name="Hirayama H."/>
            <person name="Takami H."/>
            <person name="Oida H."/>
            <person name="Nishi S."/>
            <person name="Shimamura S."/>
            <person name="Suzuki Y."/>
            <person name="Inagaki F."/>
            <person name="Takai K."/>
            <person name="Nealson K.H."/>
            <person name="Horikoshi K."/>
        </authorList>
    </citation>
    <scope>NUCLEOTIDE SEQUENCE</scope>
</reference>
<sequence length="717" mass="81547">MFKKVIFRDRQELQAQDLNNVEEFTDNSLQALIEDAVSERAHYTGFGVIQQGTTEIRVEQGRLYKNGNIFVLEQAQEINLFQYLPMATKRICAVVVWGSEVETEVEPRDFLIDVVQGTTEPRAVAMQKLRLANVNIVPGVESADPQPPAIQEGLVPVAYIHLTTTGIEKIERLERYVLPKLRQVKEDLVELQNWKNLTDPRISSIITDLTTLSKKSDNKADLKQVLEIAADMARVKEKLNLPNTYHSYDADYFGDTSKIDTGNTTAKIQNGILFPDAGRAVANLALFNPYDPNIKRFDSLVLPDFTPTTKLKTEGYSGDISISQYQWQTHQVKRYTAYIWQWVYGWNWNWYWSWYYRYWYRYYGYNWWWHGYWGYWVQVPQTEYRLETTTHSINGAIVAQTFLISSAFWLTNIGLYFTQTDNNAPINIIICETTNGKPDLQKTLTMTTVQPSDIRKYPQETIINITPVYLKPGRYAICFITQGSYKVATVSGQNYLQGTLFFGTDGDYFTGDLTKDIMFTLYGAQFKQARTEVQLQPVSLAGGITDLIIQSPAIVPEGTQLIYEINVGGKWYPITEAGRLNTKPDIVPIRAVLLGTADLQPALFLSEQSIIASRPATTFTAVSKTRQLSAPRTTIEVQVLVANYDSTKHTLSCQLLVGSNTVNPAIVTTQQEDQNAVRFTYTFNITGGTDSYKIRIQGTRTEDSQPFSVIERIDIAY</sequence>
<name>H5SBV2_9BACT</name>
<organism evidence="1">
    <name type="scientific">uncultured Aquificia bacterium</name>
    <dbReference type="NCBI Taxonomy" id="453415"/>
    <lineage>
        <taxon>Bacteria</taxon>
        <taxon>Pseudomonadati</taxon>
        <taxon>Aquificota</taxon>
        <taxon>Aquificia</taxon>
        <taxon>environmental samples</taxon>
    </lineage>
</organism>
<proteinExistence type="predicted"/>
<protein>
    <submittedName>
        <fullName evidence="1">Hypothetical conserved protein</fullName>
    </submittedName>
</protein>
<gene>
    <name evidence="1" type="ORF">HGMM_F07F09C13</name>
</gene>
<reference evidence="1" key="2">
    <citation type="journal article" date="2012" name="PLoS ONE">
        <title>A Deeply Branching Thermophilic Bacterium with an Ancient Acetyl-CoA Pathway Dominates a Subsurface Ecosystem.</title>
        <authorList>
            <person name="Takami H."/>
            <person name="Noguchi H."/>
            <person name="Takaki Y."/>
            <person name="Uchiyama I."/>
            <person name="Toyoda A."/>
            <person name="Nishi S."/>
            <person name="Chee G.-J."/>
            <person name="Arai W."/>
            <person name="Nunoura T."/>
            <person name="Itoh T."/>
            <person name="Hattori M."/>
            <person name="Takai K."/>
        </authorList>
    </citation>
    <scope>NUCLEOTIDE SEQUENCE</scope>
</reference>
<accession>H5SBV2</accession>